<evidence type="ECO:0000259" key="2">
    <source>
        <dbReference type="Pfam" id="PF13960"/>
    </source>
</evidence>
<name>A0A830CVI6_9LAMI</name>
<dbReference type="PANTHER" id="PTHR10775">
    <property type="entry name" value="OS08G0208400 PROTEIN"/>
    <property type="match status" value="1"/>
</dbReference>
<dbReference type="OrthoDB" id="1726731at2759"/>
<feature type="compositionally biased region" description="Pro residues" evidence="1">
    <location>
        <begin position="150"/>
        <end position="159"/>
    </location>
</feature>
<protein>
    <submittedName>
        <fullName evidence="3">Mitochondrial pyruvate carrier 3</fullName>
    </submittedName>
</protein>
<dbReference type="PANTHER" id="PTHR10775:SF182">
    <property type="entry name" value="TRANSPOSON, EN_SPM-LIKE, TRANSPOSASE-ASSOCIATED DOMAIN PROTEIN-RELATED"/>
    <property type="match status" value="1"/>
</dbReference>
<proteinExistence type="predicted"/>
<feature type="region of interest" description="Disordered" evidence="1">
    <location>
        <begin position="97"/>
        <end position="165"/>
    </location>
</feature>
<reference evidence="3" key="1">
    <citation type="submission" date="2020-07" db="EMBL/GenBank/DDBJ databases">
        <title>Ethylene signaling mediates host invasion by parasitic plants.</title>
        <authorList>
            <person name="Yoshida S."/>
        </authorList>
    </citation>
    <scope>NUCLEOTIDE SEQUENCE</scope>
    <source>
        <strain evidence="3">Okayama</strain>
    </source>
</reference>
<organism evidence="3 4">
    <name type="scientific">Phtheirospermum japonicum</name>
    <dbReference type="NCBI Taxonomy" id="374723"/>
    <lineage>
        <taxon>Eukaryota</taxon>
        <taxon>Viridiplantae</taxon>
        <taxon>Streptophyta</taxon>
        <taxon>Embryophyta</taxon>
        <taxon>Tracheophyta</taxon>
        <taxon>Spermatophyta</taxon>
        <taxon>Magnoliopsida</taxon>
        <taxon>eudicotyledons</taxon>
        <taxon>Gunneridae</taxon>
        <taxon>Pentapetalae</taxon>
        <taxon>asterids</taxon>
        <taxon>lamiids</taxon>
        <taxon>Lamiales</taxon>
        <taxon>Orobanchaceae</taxon>
        <taxon>Orobanchaceae incertae sedis</taxon>
        <taxon>Phtheirospermum</taxon>
    </lineage>
</organism>
<dbReference type="EMBL" id="BMAC01000591">
    <property type="protein sequence ID" value="GFP99843.1"/>
    <property type="molecule type" value="Genomic_DNA"/>
</dbReference>
<comment type="caution">
    <text evidence="3">The sequence shown here is derived from an EMBL/GenBank/DDBJ whole genome shotgun (WGS) entry which is preliminary data.</text>
</comment>
<keyword evidence="3" id="KW-0670">Pyruvate</keyword>
<dbReference type="Pfam" id="PF13960">
    <property type="entry name" value="DUF4218"/>
    <property type="match status" value="1"/>
</dbReference>
<sequence>MDKGLVNSHYQESIDEHRQVMGNIEAFALTTLNDVHHSRVERVRNDPSLKSIFDETDPTYPAVLPDFLTAKRPSGMLTGMLAETYTGGFAGRLGRHTAARSAPLARRRRSIPKPSPPASHRRKRCSRPSPPPRRCRPATSAPPPRHRGRLPPPPQPSPAPETRNVRLGLCTDGFQPFGSFGKQYSSWPVIVTPYNLPPWMCMKEQYMFLSVLVPGPQNPKDKLDVFLQALIEELKQLWSEGAVSYDVSKKQNFQMRAALMWTISDFPAYSMLSGWSTSGRMACPYCMERSDAFTLIKSMKQSWFDNHRKFLECDHRLRKDKKYFRKNRKVEALPPHVRSGTEILAEIERLGLLKVTDENAEHVNGLIARSSGWRKRSIFWDLPYWSTNLIRHNLDVMHIEKNVFDNVFNTVMNVKGKTKDTVKSRDELAEYCHRPELHADASGKYPKASYTLDKRSKRLIPIAFRELLPHPVWKALTELSLFFRNLSARVIGTADMSRLEPRIDGPVQYRWMYPFERYLRKLKNNVRNKACVEGSIAKAFLVEEASNFVSYYFDNNVSTKRTNLHRNEEVQNDEDDTPNVLSVFKNTGEAFSAAGKRFFDDIIMSSLSSDLINPGAGQGEVIGEEVPVLRGDDGAVMGPNEPSDGEGRLLRIRNSVGWNGEVGNVGST</sequence>
<dbReference type="InterPro" id="IPR004242">
    <property type="entry name" value="Transposase_21"/>
</dbReference>
<dbReference type="Proteomes" id="UP000653305">
    <property type="component" value="Unassembled WGS sequence"/>
</dbReference>
<gene>
    <name evidence="3" type="ORF">PHJA_002128400</name>
</gene>
<dbReference type="InterPro" id="IPR025452">
    <property type="entry name" value="DUF4218"/>
</dbReference>
<keyword evidence="4" id="KW-1185">Reference proteome</keyword>
<accession>A0A830CVI6</accession>
<evidence type="ECO:0000313" key="3">
    <source>
        <dbReference type="EMBL" id="GFP99843.1"/>
    </source>
</evidence>
<evidence type="ECO:0000313" key="4">
    <source>
        <dbReference type="Proteomes" id="UP000653305"/>
    </source>
</evidence>
<evidence type="ECO:0000256" key="1">
    <source>
        <dbReference type="SAM" id="MobiDB-lite"/>
    </source>
</evidence>
<dbReference type="AlphaFoldDB" id="A0A830CVI6"/>
<dbReference type="Pfam" id="PF02992">
    <property type="entry name" value="Transposase_21"/>
    <property type="match status" value="1"/>
</dbReference>
<feature type="domain" description="DUF4218" evidence="2">
    <location>
        <begin position="500"/>
        <end position="567"/>
    </location>
</feature>